<dbReference type="FunFam" id="2.40.170.20:FF:000005">
    <property type="entry name" value="TonB-dependent siderophore receptor"/>
    <property type="match status" value="1"/>
</dbReference>
<keyword evidence="20" id="KW-1185">Reference proteome</keyword>
<dbReference type="CDD" id="cd01347">
    <property type="entry name" value="ligand_gated_channel"/>
    <property type="match status" value="1"/>
</dbReference>
<evidence type="ECO:0000256" key="2">
    <source>
        <dbReference type="ARBA" id="ARBA00009810"/>
    </source>
</evidence>
<evidence type="ECO:0000256" key="8">
    <source>
        <dbReference type="ARBA" id="ARBA00023004"/>
    </source>
</evidence>
<keyword evidence="4 14" id="KW-1134">Transmembrane beta strand</keyword>
<keyword evidence="10 15" id="KW-0798">TonB box</keyword>
<dbReference type="EMBL" id="VWNA01000003">
    <property type="protein sequence ID" value="MQT14972.1"/>
    <property type="molecule type" value="Genomic_DNA"/>
</dbReference>
<evidence type="ECO:0000256" key="9">
    <source>
        <dbReference type="ARBA" id="ARBA00023065"/>
    </source>
</evidence>
<comment type="subcellular location">
    <subcellularLocation>
        <location evidence="1 14">Cell outer membrane</location>
        <topology evidence="1 14">Multi-pass membrane protein</topology>
    </subcellularLocation>
</comment>
<evidence type="ECO:0000256" key="16">
    <source>
        <dbReference type="SAM" id="SignalP"/>
    </source>
</evidence>
<dbReference type="GO" id="GO:0009279">
    <property type="term" value="C:cell outer membrane"/>
    <property type="evidence" value="ECO:0007669"/>
    <property type="project" value="UniProtKB-SubCell"/>
</dbReference>
<dbReference type="GO" id="GO:0015891">
    <property type="term" value="P:siderophore transport"/>
    <property type="evidence" value="ECO:0007669"/>
    <property type="project" value="InterPro"/>
</dbReference>
<keyword evidence="5" id="KW-0410">Iron transport</keyword>
<dbReference type="InterPro" id="IPR039426">
    <property type="entry name" value="TonB-dep_rcpt-like"/>
</dbReference>
<evidence type="ECO:0000259" key="17">
    <source>
        <dbReference type="Pfam" id="PF00593"/>
    </source>
</evidence>
<evidence type="ECO:0000256" key="15">
    <source>
        <dbReference type="RuleBase" id="RU003357"/>
    </source>
</evidence>
<dbReference type="InterPro" id="IPR010105">
    <property type="entry name" value="TonB_sidphr_rcpt"/>
</dbReference>
<comment type="similarity">
    <text evidence="2 14 15">Belongs to the TonB-dependent receptor family.</text>
</comment>
<evidence type="ECO:0000256" key="4">
    <source>
        <dbReference type="ARBA" id="ARBA00022452"/>
    </source>
</evidence>
<dbReference type="GO" id="GO:0015344">
    <property type="term" value="F:siderophore uptake transmembrane transporter activity"/>
    <property type="evidence" value="ECO:0007669"/>
    <property type="project" value="TreeGrafter"/>
</dbReference>
<evidence type="ECO:0000256" key="14">
    <source>
        <dbReference type="PROSITE-ProRule" id="PRU01360"/>
    </source>
</evidence>
<keyword evidence="11 14" id="KW-0472">Membrane</keyword>
<accession>A0A6A7YBE1</accession>
<dbReference type="Proteomes" id="UP000332515">
    <property type="component" value="Unassembled WGS sequence"/>
</dbReference>
<gene>
    <name evidence="19" type="ORF">F0357_20405</name>
</gene>
<dbReference type="Pfam" id="PF07715">
    <property type="entry name" value="Plug"/>
    <property type="match status" value="1"/>
</dbReference>
<evidence type="ECO:0000256" key="13">
    <source>
        <dbReference type="ARBA" id="ARBA00023237"/>
    </source>
</evidence>
<evidence type="ECO:0000256" key="5">
    <source>
        <dbReference type="ARBA" id="ARBA00022496"/>
    </source>
</evidence>
<keyword evidence="7 16" id="KW-0732">Signal</keyword>
<evidence type="ECO:0000313" key="19">
    <source>
        <dbReference type="EMBL" id="MQT14972.1"/>
    </source>
</evidence>
<keyword evidence="13 14" id="KW-0998">Cell outer membrane</keyword>
<feature type="chain" id="PRO_5025409670" evidence="16">
    <location>
        <begin position="30"/>
        <end position="717"/>
    </location>
</feature>
<keyword evidence="3 14" id="KW-0813">Transport</keyword>
<name>A0A6A7YBE1_9HYPH</name>
<dbReference type="Pfam" id="PF00593">
    <property type="entry name" value="TonB_dep_Rec_b-barrel"/>
    <property type="match status" value="1"/>
</dbReference>
<evidence type="ECO:0000259" key="18">
    <source>
        <dbReference type="Pfam" id="PF07715"/>
    </source>
</evidence>
<feature type="domain" description="TonB-dependent receptor-like beta-barrel" evidence="17">
    <location>
        <begin position="248"/>
        <end position="687"/>
    </location>
</feature>
<evidence type="ECO:0000256" key="10">
    <source>
        <dbReference type="ARBA" id="ARBA00023077"/>
    </source>
</evidence>
<dbReference type="AlphaFoldDB" id="A0A6A7YBE1"/>
<proteinExistence type="inferred from homology"/>
<keyword evidence="9" id="KW-0406">Ion transport</keyword>
<keyword evidence="12 19" id="KW-0675">Receptor</keyword>
<dbReference type="InterPro" id="IPR036942">
    <property type="entry name" value="Beta-barrel_TonB_sf"/>
</dbReference>
<dbReference type="InterPro" id="IPR012910">
    <property type="entry name" value="Plug_dom"/>
</dbReference>
<dbReference type="InterPro" id="IPR000531">
    <property type="entry name" value="Beta-barrel_TonB"/>
</dbReference>
<dbReference type="PANTHER" id="PTHR32552:SF68">
    <property type="entry name" value="FERRICHROME OUTER MEMBRANE TRANSPORTER_PHAGE RECEPTOR"/>
    <property type="match status" value="1"/>
</dbReference>
<dbReference type="RefSeq" id="WP_153488924.1">
    <property type="nucleotide sequence ID" value="NZ_VWNA01000003.1"/>
</dbReference>
<dbReference type="SUPFAM" id="SSF56935">
    <property type="entry name" value="Porins"/>
    <property type="match status" value="1"/>
</dbReference>
<evidence type="ECO:0000256" key="6">
    <source>
        <dbReference type="ARBA" id="ARBA00022692"/>
    </source>
</evidence>
<feature type="domain" description="TonB-dependent receptor plug" evidence="18">
    <location>
        <begin position="76"/>
        <end position="175"/>
    </location>
</feature>
<comment type="caution">
    <text evidence="19">The sequence shown here is derived from an EMBL/GenBank/DDBJ whole genome shotgun (WGS) entry which is preliminary data.</text>
</comment>
<reference evidence="19 20" key="1">
    <citation type="submission" date="2019-09" db="EMBL/GenBank/DDBJ databases">
        <title>Segnochrobactrum spirostomi gen. nov., sp. nov., isolated from the ciliate Spirostomum cf. yagiui and description of a novel family, Segnochrobactraceae fam. nov. within the order Rhizobiales of the class Alphaproteobacteria.</title>
        <authorList>
            <person name="Akter S."/>
            <person name="Shazib S.U.A."/>
            <person name="Shin M.K."/>
        </authorList>
    </citation>
    <scope>NUCLEOTIDE SEQUENCE [LARGE SCALE GENOMIC DNA]</scope>
    <source>
        <strain evidence="19 20">Sp-1</strain>
    </source>
</reference>
<evidence type="ECO:0000256" key="7">
    <source>
        <dbReference type="ARBA" id="ARBA00022729"/>
    </source>
</evidence>
<dbReference type="PROSITE" id="PS52016">
    <property type="entry name" value="TONB_DEPENDENT_REC_3"/>
    <property type="match status" value="1"/>
</dbReference>
<dbReference type="InterPro" id="IPR037066">
    <property type="entry name" value="Plug_dom_sf"/>
</dbReference>
<protein>
    <submittedName>
        <fullName evidence="19">TonB-dependent siderophore receptor</fullName>
    </submittedName>
</protein>
<keyword evidence="6 14" id="KW-0812">Transmembrane</keyword>
<evidence type="ECO:0000256" key="12">
    <source>
        <dbReference type="ARBA" id="ARBA00023170"/>
    </source>
</evidence>
<evidence type="ECO:0000256" key="3">
    <source>
        <dbReference type="ARBA" id="ARBA00022448"/>
    </source>
</evidence>
<keyword evidence="8" id="KW-0408">Iron</keyword>
<evidence type="ECO:0000256" key="1">
    <source>
        <dbReference type="ARBA" id="ARBA00004571"/>
    </source>
</evidence>
<dbReference type="Gene3D" id="2.170.130.10">
    <property type="entry name" value="TonB-dependent receptor, plug domain"/>
    <property type="match status" value="1"/>
</dbReference>
<dbReference type="NCBIfam" id="TIGR01783">
    <property type="entry name" value="TonB-siderophor"/>
    <property type="match status" value="1"/>
</dbReference>
<dbReference type="Gene3D" id="2.40.170.20">
    <property type="entry name" value="TonB-dependent receptor, beta-barrel domain"/>
    <property type="match status" value="1"/>
</dbReference>
<evidence type="ECO:0000256" key="11">
    <source>
        <dbReference type="ARBA" id="ARBA00023136"/>
    </source>
</evidence>
<sequence>MTLSQRPRWGLLLTVGVVAVSGAPMSARAQDASSDAIQLDEITVQGADTRETATSPVRGYVARRTVTGTKTDTPILEVPQSVSTVTRDQMNARDVQTVGQALDYSAGVVSQPFGTDPRFDAPIIRGFSAANSQYLNGLKLMRDQGATAIEPYGLERIDVLRGPSSVLYGQGNPGGLINMVSKRPVWDTIAEVDAQAGSFDNYSGSFDVGGPIGKGSELAYRLTGLARTTDTQTDFVDEDRYFFAPALTWQPGDDTSLTLLASIQHDTPQSPVGLPPEYTVNAPKGLSLSTNTYLGDPNFQSSNRTLSNLGYEFSHNFDETFAVRQNARYTWLNWDYDSLYYNGLSATDADIANRGTSTNSENLGTFTIDNQVEKSFATGPVEHTVLVGLDYRNHNVDTSTTFGTAPSVNVFTPSYYMAIVNDPWYESDTNGTISQLGLYGQDQVRLGPWLLTLGLRQDWANVDSTTDSNFGDTVQDQNDSATTGRVGLTYLFANGVAPYASYSTSFEPVIGNMPAVLGGEPFKPSEGKQYEAGIKYQPVGINAIFTVALYNLTQSNVSTLEEIGGVSYTVQTGEIRVQGIEFSATASLADGLNLIANYTYMDPEITAGQYSGNRPANVPDYLANAWLDYTIKGGVMEGLGFGGGVRFVGERYALDDNALLLDSNTLFDAALHYEKGPFKLQLNVNNIADEKYVSSCGSFGCFYGDGRTVLAQLSYKW</sequence>
<feature type="signal peptide" evidence="16">
    <location>
        <begin position="1"/>
        <end position="29"/>
    </location>
</feature>
<dbReference type="GO" id="GO:0038023">
    <property type="term" value="F:signaling receptor activity"/>
    <property type="evidence" value="ECO:0007669"/>
    <property type="project" value="InterPro"/>
</dbReference>
<dbReference type="PANTHER" id="PTHR32552">
    <property type="entry name" value="FERRICHROME IRON RECEPTOR-RELATED"/>
    <property type="match status" value="1"/>
</dbReference>
<evidence type="ECO:0000313" key="20">
    <source>
        <dbReference type="Proteomes" id="UP000332515"/>
    </source>
</evidence>
<dbReference type="FunFam" id="2.170.130.10:FF:000001">
    <property type="entry name" value="Catecholate siderophore TonB-dependent receptor"/>
    <property type="match status" value="1"/>
</dbReference>
<organism evidence="19 20">
    <name type="scientific">Segnochrobactrum spirostomi</name>
    <dbReference type="NCBI Taxonomy" id="2608987"/>
    <lineage>
        <taxon>Bacteria</taxon>
        <taxon>Pseudomonadati</taxon>
        <taxon>Pseudomonadota</taxon>
        <taxon>Alphaproteobacteria</taxon>
        <taxon>Hyphomicrobiales</taxon>
        <taxon>Segnochrobactraceae</taxon>
        <taxon>Segnochrobactrum</taxon>
    </lineage>
</organism>